<dbReference type="PANTHER" id="PTHR46564">
    <property type="entry name" value="TRANSPOSASE"/>
    <property type="match status" value="1"/>
</dbReference>
<protein>
    <submittedName>
        <fullName evidence="3">Transposase</fullName>
    </submittedName>
</protein>
<dbReference type="AlphaFoldDB" id="K7A903"/>
<dbReference type="SUPFAM" id="SSF53098">
    <property type="entry name" value="Ribonuclease H-like"/>
    <property type="match status" value="1"/>
</dbReference>
<evidence type="ECO:0000259" key="1">
    <source>
        <dbReference type="Pfam" id="PF13358"/>
    </source>
</evidence>
<dbReference type="OrthoDB" id="5379828at2"/>
<dbReference type="InterPro" id="IPR009057">
    <property type="entry name" value="Homeodomain-like_sf"/>
</dbReference>
<feature type="domain" description="Winged helix-turn helix" evidence="2">
    <location>
        <begin position="96"/>
        <end position="153"/>
    </location>
</feature>
<dbReference type="Pfam" id="PF13592">
    <property type="entry name" value="HTH_33"/>
    <property type="match status" value="1"/>
</dbReference>
<evidence type="ECO:0000313" key="4">
    <source>
        <dbReference type="Proteomes" id="UP000011864"/>
    </source>
</evidence>
<dbReference type="PATRIC" id="fig|1129794.4.peg.2588"/>
<keyword evidence="4" id="KW-1185">Reference proteome</keyword>
<sequence length="342" mass="39373">MIDIFLTPEHKTALEVRHTKARDGRERDRIKAVLLCGEGWPIAKIAQALRKSEASITWHIGDYAKRLKLKPAGGGSASHLNTEQTQQLVAHLSDITYLHTHQIVAYIQKTWKITYSVSGLNKWLHHNGFSYKQPKGVPHKFDDQKQSVFIEEYERLRDSLPDDEPILFMDAVHPTQATEVSSGWIRKGVDKPIETTDSRTRMNVVGAVRLNYLTEAVVLDYETVNGSTIMDFLEHVKQKYLSSHTIHLVLDGAGYHRTKEVKYKATELGIILHYLPHYSPNLNPIERLWKVINEYARNYRYISTGKEFRQHNRHFFSVTLSDIADTLNSRINDNFQVLETAN</sequence>
<proteinExistence type="predicted"/>
<dbReference type="GO" id="GO:0003676">
    <property type="term" value="F:nucleic acid binding"/>
    <property type="evidence" value="ECO:0007669"/>
    <property type="project" value="InterPro"/>
</dbReference>
<dbReference type="Proteomes" id="UP000011864">
    <property type="component" value="Chromosome"/>
</dbReference>
<dbReference type="EMBL" id="CP003837">
    <property type="protein sequence ID" value="AGH44715.1"/>
    <property type="molecule type" value="Genomic_DNA"/>
</dbReference>
<evidence type="ECO:0000259" key="2">
    <source>
        <dbReference type="Pfam" id="PF13592"/>
    </source>
</evidence>
<dbReference type="SUPFAM" id="SSF46689">
    <property type="entry name" value="Homeodomain-like"/>
    <property type="match status" value="1"/>
</dbReference>
<dbReference type="KEGG" id="gps:C427_2606"/>
<dbReference type="eggNOG" id="COG3415">
    <property type="taxonomic scope" value="Bacteria"/>
</dbReference>
<accession>K7A903</accession>
<organism evidence="3 4">
    <name type="scientific">Paraglaciecola psychrophila 170</name>
    <dbReference type="NCBI Taxonomy" id="1129794"/>
    <lineage>
        <taxon>Bacteria</taxon>
        <taxon>Pseudomonadati</taxon>
        <taxon>Pseudomonadota</taxon>
        <taxon>Gammaproteobacteria</taxon>
        <taxon>Alteromonadales</taxon>
        <taxon>Alteromonadaceae</taxon>
        <taxon>Paraglaciecola</taxon>
    </lineage>
</organism>
<dbReference type="NCBIfam" id="NF033545">
    <property type="entry name" value="transpos_IS630"/>
    <property type="match status" value="1"/>
</dbReference>
<dbReference type="InterPro" id="IPR036397">
    <property type="entry name" value="RNaseH_sf"/>
</dbReference>
<dbReference type="HOGENOM" id="CLU_056788_0_3_6"/>
<dbReference type="STRING" id="1129794.C427_2606"/>
<reference evidence="3 4" key="1">
    <citation type="journal article" date="2013" name="Genome Announc.">
        <title>Complete Genome Sequence of Glaciecola psychrophila Strain 170T.</title>
        <authorList>
            <person name="Yin J."/>
            <person name="Chen J."/>
            <person name="Liu G."/>
            <person name="Yu Y."/>
            <person name="Song L."/>
            <person name="Wang X."/>
            <person name="Qu X."/>
        </authorList>
    </citation>
    <scope>NUCLEOTIDE SEQUENCE [LARGE SCALE GENOMIC DNA]</scope>
    <source>
        <strain evidence="3 4">170</strain>
    </source>
</reference>
<dbReference type="InterPro" id="IPR047655">
    <property type="entry name" value="Transpos_IS630-like"/>
</dbReference>
<dbReference type="InterPro" id="IPR025959">
    <property type="entry name" value="Winged_HTH_dom"/>
</dbReference>
<dbReference type="InterPro" id="IPR038717">
    <property type="entry name" value="Tc1-like_DDE_dom"/>
</dbReference>
<dbReference type="eggNOG" id="COG3335">
    <property type="taxonomic scope" value="Bacteria"/>
</dbReference>
<feature type="domain" description="Tc1-like transposase DDE" evidence="1">
    <location>
        <begin position="166"/>
        <end position="308"/>
    </location>
</feature>
<name>K7A903_9ALTE</name>
<dbReference type="PANTHER" id="PTHR46564:SF1">
    <property type="entry name" value="TRANSPOSASE"/>
    <property type="match status" value="1"/>
</dbReference>
<evidence type="ECO:0000313" key="3">
    <source>
        <dbReference type="EMBL" id="AGH44715.1"/>
    </source>
</evidence>
<gene>
    <name evidence="3" type="ORF">C427_2606</name>
</gene>
<dbReference type="InterPro" id="IPR012337">
    <property type="entry name" value="RNaseH-like_sf"/>
</dbReference>
<dbReference type="Gene3D" id="3.30.420.10">
    <property type="entry name" value="Ribonuclease H-like superfamily/Ribonuclease H"/>
    <property type="match status" value="1"/>
</dbReference>
<dbReference type="Pfam" id="PF13358">
    <property type="entry name" value="DDE_3"/>
    <property type="match status" value="1"/>
</dbReference>